<reference evidence="15 16" key="1">
    <citation type="submission" date="2017-09" db="EMBL/GenBank/DDBJ databases">
        <title>Large-scale bioinformatics analysis of Bacillus genomes uncovers conserved roles of natural products in bacterial physiology.</title>
        <authorList>
            <consortium name="Agbiome Team Llc"/>
            <person name="Bleich R.M."/>
            <person name="Grubbs K.J."/>
            <person name="Santa Maria K.C."/>
            <person name="Allen S.E."/>
            <person name="Farag S."/>
            <person name="Shank E.A."/>
            <person name="Bowers A."/>
        </authorList>
    </citation>
    <scope>NUCLEOTIDE SEQUENCE [LARGE SCALE GENOMIC DNA]</scope>
    <source>
        <strain evidence="15 16">AFS083043</strain>
    </source>
</reference>
<feature type="short sequence motif" description="Q motif" evidence="11">
    <location>
        <begin position="4"/>
        <end position="32"/>
    </location>
</feature>
<comment type="catalytic activity">
    <reaction evidence="9 10">
        <text>ATP + H2O = ADP + phosphate + H(+)</text>
        <dbReference type="Rhea" id="RHEA:13065"/>
        <dbReference type="ChEBI" id="CHEBI:15377"/>
        <dbReference type="ChEBI" id="CHEBI:15378"/>
        <dbReference type="ChEBI" id="CHEBI:30616"/>
        <dbReference type="ChEBI" id="CHEBI:43474"/>
        <dbReference type="ChEBI" id="CHEBI:456216"/>
        <dbReference type="EC" id="3.6.4.13"/>
    </reaction>
</comment>
<evidence type="ECO:0000256" key="10">
    <source>
        <dbReference type="HAMAP-Rule" id="MF_00965"/>
    </source>
</evidence>
<evidence type="ECO:0000256" key="8">
    <source>
        <dbReference type="ARBA" id="ARBA00022884"/>
    </source>
</evidence>
<dbReference type="CDD" id="cd00268">
    <property type="entry name" value="DEADc"/>
    <property type="match status" value="1"/>
</dbReference>
<feature type="region of interest" description="Involved in 23S rRNA binding" evidence="10">
    <location>
        <begin position="406"/>
        <end position="482"/>
    </location>
</feature>
<dbReference type="SMART" id="SM00487">
    <property type="entry name" value="DEXDc"/>
    <property type="match status" value="1"/>
</dbReference>
<dbReference type="HAMAP" id="MF_00965">
    <property type="entry name" value="DEAD_helicase_DbpA"/>
    <property type="match status" value="1"/>
</dbReference>
<dbReference type="InterPro" id="IPR012677">
    <property type="entry name" value="Nucleotide-bd_a/b_plait_sf"/>
</dbReference>
<organism evidence="15 16">
    <name type="scientific">Bacillus cereus</name>
    <dbReference type="NCBI Taxonomy" id="1396"/>
    <lineage>
        <taxon>Bacteria</taxon>
        <taxon>Bacillati</taxon>
        <taxon>Bacillota</taxon>
        <taxon>Bacilli</taxon>
        <taxon>Bacillales</taxon>
        <taxon>Bacillaceae</taxon>
        <taxon>Bacillus</taxon>
        <taxon>Bacillus cereus group</taxon>
    </lineage>
</organism>
<dbReference type="SUPFAM" id="SSF52540">
    <property type="entry name" value="P-loop containing nucleoside triphosphate hydrolases"/>
    <property type="match status" value="1"/>
</dbReference>
<dbReference type="GO" id="GO:0005524">
    <property type="term" value="F:ATP binding"/>
    <property type="evidence" value="ECO:0007669"/>
    <property type="project" value="UniProtKB-UniRule"/>
</dbReference>
<dbReference type="AlphaFoldDB" id="A0A2B0MTS9"/>
<evidence type="ECO:0000313" key="15">
    <source>
        <dbReference type="EMBL" id="PFK46294.1"/>
    </source>
</evidence>
<evidence type="ECO:0000256" key="5">
    <source>
        <dbReference type="ARBA" id="ARBA00022801"/>
    </source>
</evidence>
<dbReference type="Gene3D" id="3.30.70.330">
    <property type="match status" value="1"/>
</dbReference>
<dbReference type="GO" id="GO:0003723">
    <property type="term" value="F:RNA binding"/>
    <property type="evidence" value="ECO:0007669"/>
    <property type="project" value="UniProtKB-UniRule"/>
</dbReference>
<dbReference type="PANTHER" id="PTHR47959">
    <property type="entry name" value="ATP-DEPENDENT RNA HELICASE RHLE-RELATED"/>
    <property type="match status" value="1"/>
</dbReference>
<keyword evidence="6 10" id="KW-0347">Helicase</keyword>
<dbReference type="InterPro" id="IPR014014">
    <property type="entry name" value="RNA_helicase_DEAD_Q_motif"/>
</dbReference>
<evidence type="ECO:0000256" key="3">
    <source>
        <dbReference type="ARBA" id="ARBA00022517"/>
    </source>
</evidence>
<dbReference type="SMART" id="SM00490">
    <property type="entry name" value="HELICc"/>
    <property type="match status" value="1"/>
</dbReference>
<keyword evidence="2 10" id="KW-0963">Cytoplasm</keyword>
<dbReference type="GO" id="GO:0005829">
    <property type="term" value="C:cytosol"/>
    <property type="evidence" value="ECO:0007669"/>
    <property type="project" value="TreeGrafter"/>
</dbReference>
<dbReference type="InterPro" id="IPR014001">
    <property type="entry name" value="Helicase_ATP-bd"/>
</dbReference>
<dbReference type="PANTHER" id="PTHR47959:SF1">
    <property type="entry name" value="ATP-DEPENDENT RNA HELICASE DBPA"/>
    <property type="match status" value="1"/>
</dbReference>
<dbReference type="InterPro" id="IPR001650">
    <property type="entry name" value="Helicase_C-like"/>
</dbReference>
<dbReference type="PROSITE" id="PS51192">
    <property type="entry name" value="HELICASE_ATP_BIND_1"/>
    <property type="match status" value="1"/>
</dbReference>
<dbReference type="Gene3D" id="3.40.50.300">
    <property type="entry name" value="P-loop containing nucleotide triphosphate hydrolases"/>
    <property type="match status" value="2"/>
</dbReference>
<dbReference type="PROSITE" id="PS51195">
    <property type="entry name" value="Q_MOTIF"/>
    <property type="match status" value="1"/>
</dbReference>
<comment type="domain">
    <text evidence="10">Contains an N-terminal domain that binds non-specifically to RNA and a C-terminal domain that binds specifically and tightly to hairpin 92 of 23S rRNA.</text>
</comment>
<dbReference type="EMBL" id="NUWN01000019">
    <property type="protein sequence ID" value="PFK46294.1"/>
    <property type="molecule type" value="Genomic_DNA"/>
</dbReference>
<keyword evidence="5 10" id="KW-0378">Hydrolase</keyword>
<keyword evidence="3 10" id="KW-0690">Ribosome biogenesis</keyword>
<comment type="subcellular location">
    <subcellularLocation>
        <location evidence="1 10">Cytoplasm</location>
    </subcellularLocation>
</comment>
<keyword evidence="7 10" id="KW-0067">ATP-binding</keyword>
<protein>
    <recommendedName>
        <fullName evidence="10">ATP-dependent RNA helicase DbpA</fullName>
        <ecNumber evidence="10">3.6.4.13</ecNumber>
    </recommendedName>
</protein>
<evidence type="ECO:0000256" key="4">
    <source>
        <dbReference type="ARBA" id="ARBA00022741"/>
    </source>
</evidence>
<feature type="domain" description="Helicase ATP-binding" evidence="12">
    <location>
        <begin position="35"/>
        <end position="205"/>
    </location>
</feature>
<dbReference type="CDD" id="cd12500">
    <property type="entry name" value="RRM_BsYxiN_like"/>
    <property type="match status" value="1"/>
</dbReference>
<gene>
    <name evidence="10" type="primary">dbpA</name>
    <name evidence="15" type="ORF">COI93_05020</name>
</gene>
<name>A0A2B0MTS9_BACCE</name>
<evidence type="ECO:0000256" key="1">
    <source>
        <dbReference type="ARBA" id="ARBA00004496"/>
    </source>
</evidence>
<dbReference type="InterPro" id="IPR050079">
    <property type="entry name" value="DEAD_box_RNA_helicase"/>
</dbReference>
<sequence length="482" mass="54612">MNRKSFKEYALSKEIIRALTSLKYEKPTEVQEKVIPVALEKKDLVVKSQTGSGKTASFGIPLCEMVTWEENKPQALILTPTRELAAQVKEDITNIGRFKRIKATAVYGKSPFARQKLELKQKTHIVVGTPGRVLDHIEKGTLRLEQLKYLVIDEADEMLNMGFIDQVEAIIDELPTNRMTMLFSATLPEDVENLSRTYMKSPINIEIKASGITTDKIEHRILEVREEEKFSLLKDITTVESPDSCIIFCRTQENVDHVFRQLKRSGYPCDKLHGGMVQEDRFAVMNDFKRGKFRYLVATDVAARGIDIENITHVINYDIPLEKESYVHRTGRTGRAGNSGKAITFITPYEERFLAEIEEYIGFEIQKIEAPSKESVVKKKAEFEEKINSKPIMKKEKSAGLNKGIMKLYFNGGKKKKIRAIDFVGTIAKIPGVTADDIGIITIQDNVSYVDILNDKGPLVLKVMKNTTIKGKQLKVHEAIKK</sequence>
<dbReference type="Pfam" id="PF00270">
    <property type="entry name" value="DEAD"/>
    <property type="match status" value="1"/>
</dbReference>
<evidence type="ECO:0000256" key="7">
    <source>
        <dbReference type="ARBA" id="ARBA00022840"/>
    </source>
</evidence>
<evidence type="ECO:0000256" key="2">
    <source>
        <dbReference type="ARBA" id="ARBA00022490"/>
    </source>
</evidence>
<comment type="caution">
    <text evidence="15">The sequence shown here is derived from an EMBL/GenBank/DDBJ whole genome shotgun (WGS) entry which is preliminary data.</text>
</comment>
<dbReference type="FunFam" id="3.30.70.330:FF:000068">
    <property type="entry name" value="ATP-dependent RNA helicase DeaD"/>
    <property type="match status" value="1"/>
</dbReference>
<dbReference type="InterPro" id="IPR000629">
    <property type="entry name" value="RNA-helicase_DEAD-box_CS"/>
</dbReference>
<dbReference type="PROSITE" id="PS51194">
    <property type="entry name" value="HELICASE_CTER"/>
    <property type="match status" value="1"/>
</dbReference>
<dbReference type="GO" id="GO:0034458">
    <property type="term" value="F:3'-5' RNA helicase activity"/>
    <property type="evidence" value="ECO:0007669"/>
    <property type="project" value="UniProtKB-UniRule"/>
</dbReference>
<dbReference type="GO" id="GO:0016887">
    <property type="term" value="F:ATP hydrolysis activity"/>
    <property type="evidence" value="ECO:0007669"/>
    <property type="project" value="RHEA"/>
</dbReference>
<dbReference type="PROSITE" id="PS00039">
    <property type="entry name" value="DEAD_ATP_HELICASE"/>
    <property type="match status" value="1"/>
</dbReference>
<dbReference type="RefSeq" id="WP_098489918.1">
    <property type="nucleotide sequence ID" value="NZ_NUWN01000019.1"/>
</dbReference>
<dbReference type="InterPro" id="IPR027417">
    <property type="entry name" value="P-loop_NTPase"/>
</dbReference>
<evidence type="ECO:0000259" key="13">
    <source>
        <dbReference type="PROSITE" id="PS51194"/>
    </source>
</evidence>
<comment type="similarity">
    <text evidence="10">Belongs to the DEAD box helicase family. DbpA subfamily.</text>
</comment>
<evidence type="ECO:0000256" key="11">
    <source>
        <dbReference type="PROSITE-ProRule" id="PRU00552"/>
    </source>
</evidence>
<feature type="domain" description="DEAD-box RNA helicase Q" evidence="14">
    <location>
        <begin position="4"/>
        <end position="32"/>
    </location>
</feature>
<dbReference type="InterPro" id="IPR011545">
    <property type="entry name" value="DEAD/DEAH_box_helicase_dom"/>
</dbReference>
<dbReference type="InterPro" id="IPR028619">
    <property type="entry name" value="DEAD_helicase_DbpA"/>
</dbReference>
<dbReference type="InterPro" id="IPR044742">
    <property type="entry name" value="DEAD/DEAH_RhlB"/>
</dbReference>
<dbReference type="GO" id="GO:0000027">
    <property type="term" value="P:ribosomal large subunit assembly"/>
    <property type="evidence" value="ECO:0007669"/>
    <property type="project" value="UniProtKB-UniRule"/>
</dbReference>
<keyword evidence="4 10" id="KW-0547">Nucleotide-binding</keyword>
<evidence type="ECO:0000313" key="16">
    <source>
        <dbReference type="Proteomes" id="UP000242656"/>
    </source>
</evidence>
<dbReference type="Pfam" id="PF00271">
    <property type="entry name" value="Helicase_C"/>
    <property type="match status" value="1"/>
</dbReference>
<evidence type="ECO:0000256" key="9">
    <source>
        <dbReference type="ARBA" id="ARBA00047984"/>
    </source>
</evidence>
<comment type="function">
    <text evidence="10">DEAD-box RNA helicase involved in the assembly of the 50S ribosomal subunit. Has an RNA-dependent ATPase activity, which is specific for 23S rRNA, and a 3' to 5' RNA helicase activity that uses the energy of ATP hydrolysis to destabilize and unwind short rRNA duplexes.</text>
</comment>
<keyword evidence="8 10" id="KW-0694">RNA-binding</keyword>
<dbReference type="Pfam" id="PF03880">
    <property type="entry name" value="DbpA"/>
    <property type="match status" value="1"/>
</dbReference>
<evidence type="ECO:0000259" key="12">
    <source>
        <dbReference type="PROSITE" id="PS51192"/>
    </source>
</evidence>
<feature type="domain" description="Helicase C-terminal" evidence="13">
    <location>
        <begin position="216"/>
        <end position="376"/>
    </location>
</feature>
<dbReference type="EC" id="3.6.4.13" evidence="10"/>
<dbReference type="InterPro" id="IPR005580">
    <property type="entry name" value="DbpA/CsdA_RNA-bd_dom"/>
</dbReference>
<accession>A0A2B0MTS9</accession>
<evidence type="ECO:0000256" key="6">
    <source>
        <dbReference type="ARBA" id="ARBA00022806"/>
    </source>
</evidence>
<evidence type="ECO:0000259" key="14">
    <source>
        <dbReference type="PROSITE" id="PS51195"/>
    </source>
</evidence>
<dbReference type="CDD" id="cd18787">
    <property type="entry name" value="SF2_C_DEAD"/>
    <property type="match status" value="1"/>
</dbReference>
<dbReference type="Proteomes" id="UP000242656">
    <property type="component" value="Unassembled WGS sequence"/>
</dbReference>
<proteinExistence type="inferred from homology"/>